<proteinExistence type="predicted"/>
<dbReference type="Pfam" id="PF13489">
    <property type="entry name" value="Methyltransf_23"/>
    <property type="match status" value="1"/>
</dbReference>
<name>A0A1T4LF86_TREPO</name>
<protein>
    <submittedName>
        <fullName evidence="1">Spore coat polysaccharide biosynthesis protein SpsF, cytidylyltransferase family</fullName>
    </submittedName>
</protein>
<dbReference type="STRING" id="261392.SAMN02745149_01573"/>
<dbReference type="Proteomes" id="UP000190423">
    <property type="component" value="Unassembled WGS sequence"/>
</dbReference>
<evidence type="ECO:0000313" key="1">
    <source>
        <dbReference type="EMBL" id="SJZ53330.1"/>
    </source>
</evidence>
<dbReference type="Gene3D" id="3.90.550.10">
    <property type="entry name" value="Spore Coat Polysaccharide Biosynthesis Protein SpsA, Chain A"/>
    <property type="match status" value="1"/>
</dbReference>
<dbReference type="SUPFAM" id="SSF53335">
    <property type="entry name" value="S-adenosyl-L-methionine-dependent methyltransferases"/>
    <property type="match status" value="1"/>
</dbReference>
<dbReference type="RefSeq" id="WP_078933480.1">
    <property type="nucleotide sequence ID" value="NZ_FUWG01000011.1"/>
</dbReference>
<dbReference type="SUPFAM" id="SSF53448">
    <property type="entry name" value="Nucleotide-diphospho-sugar transferases"/>
    <property type="match status" value="1"/>
</dbReference>
<dbReference type="PANTHER" id="PTHR43861:SF6">
    <property type="entry name" value="METHYLTRANSFERASE TYPE 11"/>
    <property type="match status" value="1"/>
</dbReference>
<dbReference type="InterPro" id="IPR029044">
    <property type="entry name" value="Nucleotide-diphossugar_trans"/>
</dbReference>
<dbReference type="GeneID" id="78316860"/>
<keyword evidence="1" id="KW-0548">Nucleotidyltransferase</keyword>
<dbReference type="CDD" id="cd02440">
    <property type="entry name" value="AdoMet_MTases"/>
    <property type="match status" value="1"/>
</dbReference>
<dbReference type="PANTHER" id="PTHR43861">
    <property type="entry name" value="TRANS-ACONITATE 2-METHYLTRANSFERASE-RELATED"/>
    <property type="match status" value="1"/>
</dbReference>
<reference evidence="1 2" key="1">
    <citation type="submission" date="2017-02" db="EMBL/GenBank/DDBJ databases">
        <authorList>
            <person name="Peterson S.W."/>
        </authorList>
    </citation>
    <scope>NUCLEOTIDE SEQUENCE [LARGE SCALE GENOMIC DNA]</scope>
    <source>
        <strain evidence="1 2">ATCC BAA-908</strain>
    </source>
</reference>
<dbReference type="AlphaFoldDB" id="A0A1T4LF86"/>
<dbReference type="Gene3D" id="3.40.50.2000">
    <property type="entry name" value="Glycogen Phosphorylase B"/>
    <property type="match status" value="1"/>
</dbReference>
<evidence type="ECO:0000313" key="2">
    <source>
        <dbReference type="Proteomes" id="UP000190423"/>
    </source>
</evidence>
<dbReference type="GO" id="GO:0016779">
    <property type="term" value="F:nucleotidyltransferase activity"/>
    <property type="evidence" value="ECO:0007669"/>
    <property type="project" value="UniProtKB-KW"/>
</dbReference>
<organism evidence="1 2">
    <name type="scientific">Treponema porcinum</name>
    <dbReference type="NCBI Taxonomy" id="261392"/>
    <lineage>
        <taxon>Bacteria</taxon>
        <taxon>Pseudomonadati</taxon>
        <taxon>Spirochaetota</taxon>
        <taxon>Spirochaetia</taxon>
        <taxon>Spirochaetales</taxon>
        <taxon>Treponemataceae</taxon>
        <taxon>Treponema</taxon>
    </lineage>
</organism>
<dbReference type="EMBL" id="FUWG01000011">
    <property type="protein sequence ID" value="SJZ53330.1"/>
    <property type="molecule type" value="Genomic_DNA"/>
</dbReference>
<dbReference type="Gene3D" id="3.40.50.150">
    <property type="entry name" value="Vaccinia Virus protein VP39"/>
    <property type="match status" value="1"/>
</dbReference>
<dbReference type="OrthoDB" id="338505at2"/>
<keyword evidence="2" id="KW-1185">Reference proteome</keyword>
<accession>A0A1T4LF86</accession>
<dbReference type="InterPro" id="IPR029063">
    <property type="entry name" value="SAM-dependent_MTases_sf"/>
</dbReference>
<dbReference type="Pfam" id="PF02348">
    <property type="entry name" value="CTP_transf_3"/>
    <property type="match status" value="1"/>
</dbReference>
<gene>
    <name evidence="1" type="ORF">SAMN02745149_01573</name>
</gene>
<keyword evidence="1" id="KW-0808">Transferase</keyword>
<dbReference type="InterPro" id="IPR003329">
    <property type="entry name" value="Cytidylyl_trans"/>
</dbReference>
<sequence length="833" mass="92988">MKKTNAGLAVIIQCRTSSTRLPGKALKLLGGKPVLEWTLNSMRKVCADRYIVATDEASYDELLPVVQRCGWELFAGPLEDVLERYCIVIRSIKCRTVLRATADNPFLFYEAAELLCTEFEKQSEISKCDYMTWTGLPHGSGVEIFRADSLLEAAAATTDPYDREHVGPALYNHKNKFTSLFFKAPSRFYFPEYRTTIDTPSDFRRALAVVNRLSDGKMPSEPYTTEQIVSAVKDPFVHDTVLFVPSVKKGCGTGHLRRCLKAAVDSGGFVYVPKDAGLEETELVVSEYLSLEDGLKDYQIVRTFPEPNEFSLIVTDLFSMDKPLAEKLHEVSVVAAIDEGSAFTPWCDYLLDIIPSDNENRAANLSLPAFIEKPVNRRTVGTFTVSKVLVTFGGEDPANLTVPAARYFAGAGYSVTAILPEKKRPSEPLENITFIEPVVNLKETLYRYDLVVTHYGLTAFEANSAGCAVILAATSMLHEKLSKSYGFCTLSRKQLELPFDAALFSDVSKLFPPGTASGVESRSLGDYIKNLAHGARFECPVCKNSGKPAEKEKSPEEPDEIVARTEFRTFRRCRSCGIIYMSWSIKSEAADYGKSYFSEQYKNQYGKTYLEDFEFIKKSCGRRVMELNSTLRIAHYAKPAVLDIGCAYGPFLSAANDKGWQVFGTDIAEDAVSYVQNTLLFPAVCAPFPEFDSAVSFGINQFDAVTMWYVIEHFSDLAPVLKKVSSLLKKGGIFAFSTPSGQGVSAKLNRQHFFEESPADHYTIWEPSRAGKILQQFGFQIVKTVSTGHHAERFPQVKAHGWEKTSLPFKMYQTASRLCRMGDTFEVYCRKVK</sequence>